<name>A0ACD0WJC9_CLALS</name>
<gene>
    <name evidence="1" type="ORF">EJF14_30309</name>
</gene>
<organism evidence="1 2">
    <name type="scientific">Clavispora lusitaniae</name>
    <name type="common">Candida lusitaniae</name>
    <dbReference type="NCBI Taxonomy" id="36911"/>
    <lineage>
        <taxon>Eukaryota</taxon>
        <taxon>Fungi</taxon>
        <taxon>Dikarya</taxon>
        <taxon>Ascomycota</taxon>
        <taxon>Saccharomycotina</taxon>
        <taxon>Pichiomycetes</taxon>
        <taxon>Metschnikowiaceae</taxon>
        <taxon>Clavispora</taxon>
    </lineage>
</organism>
<proteinExistence type="predicted"/>
<keyword evidence="2" id="KW-1185">Reference proteome</keyword>
<protein>
    <submittedName>
        <fullName evidence="1">Uncharacterized protein</fullName>
    </submittedName>
</protein>
<dbReference type="Proteomes" id="UP000326582">
    <property type="component" value="Chromosome 3"/>
</dbReference>
<evidence type="ECO:0000313" key="2">
    <source>
        <dbReference type="Proteomes" id="UP000326582"/>
    </source>
</evidence>
<dbReference type="EMBL" id="CP038486">
    <property type="protein sequence ID" value="QFZ27340.1"/>
    <property type="molecule type" value="Genomic_DNA"/>
</dbReference>
<reference evidence="2" key="1">
    <citation type="journal article" date="2019" name="MBio">
        <title>Comparative genomics for the elucidation of multidrug resistance (MDR) in Candida lusitaniae.</title>
        <authorList>
            <person name="Kannan A."/>
            <person name="Asner S.A."/>
            <person name="Trachsel E."/>
            <person name="Kelly S."/>
            <person name="Parker J."/>
            <person name="Sanglard D."/>
        </authorList>
    </citation>
    <scope>NUCLEOTIDE SEQUENCE [LARGE SCALE GENOMIC DNA]</scope>
    <source>
        <strain evidence="2">P1</strain>
    </source>
</reference>
<evidence type="ECO:0000313" key="1">
    <source>
        <dbReference type="EMBL" id="QFZ27340.1"/>
    </source>
</evidence>
<sequence>MSSRESSEALLELEEVHGSPNLPPHSEDERMTLEVEFRLWFNYENHPLHRVRFVFDKNASIEEASRTAFQKCIGKVPDEFYMFIAKGINEVWAVGDKDEKISSVVHEGERLLLSDVHDYLLRSSNRILKVLGVMFGIAGLIAVIFTIFA</sequence>
<accession>A0ACD0WJC9</accession>